<dbReference type="EMBL" id="VHLG01000031">
    <property type="protein sequence ID" value="TPW26413.1"/>
    <property type="molecule type" value="Genomic_DNA"/>
</dbReference>
<dbReference type="SMART" id="SM00644">
    <property type="entry name" value="Ami_2"/>
    <property type="match status" value="1"/>
</dbReference>
<dbReference type="OrthoDB" id="9794842at2"/>
<keyword evidence="3" id="KW-0378">Hydrolase</keyword>
<gene>
    <name evidence="6" type="ORF">FJU08_22280</name>
</gene>
<evidence type="ECO:0000259" key="5">
    <source>
        <dbReference type="SMART" id="SM00644"/>
    </source>
</evidence>
<name>A0A506TWG6_9HYPH</name>
<dbReference type="InterPro" id="IPR036505">
    <property type="entry name" value="Amidase/PGRP_sf"/>
</dbReference>
<keyword evidence="4" id="KW-0961">Cell wall biogenesis/degradation</keyword>
<dbReference type="GO" id="GO:0071555">
    <property type="term" value="P:cell wall organization"/>
    <property type="evidence" value="ECO:0007669"/>
    <property type="project" value="UniProtKB-KW"/>
</dbReference>
<comment type="catalytic activity">
    <reaction evidence="1">
        <text>Hydrolyzes the link between N-acetylmuramoyl residues and L-amino acid residues in certain cell-wall glycopeptides.</text>
        <dbReference type="EC" id="3.5.1.28"/>
    </reaction>
</comment>
<protein>
    <recommendedName>
        <fullName evidence="2">N-acetylmuramoyl-L-alanine amidase</fullName>
        <ecNumber evidence="2">3.5.1.28</ecNumber>
    </recommendedName>
</protein>
<dbReference type="Pfam" id="PF01510">
    <property type="entry name" value="Amidase_2"/>
    <property type="match status" value="1"/>
</dbReference>
<organism evidence="6 7">
    <name type="scientific">Martelella alba</name>
    <dbReference type="NCBI Taxonomy" id="2590451"/>
    <lineage>
        <taxon>Bacteria</taxon>
        <taxon>Pseudomonadati</taxon>
        <taxon>Pseudomonadota</taxon>
        <taxon>Alphaproteobacteria</taxon>
        <taxon>Hyphomicrobiales</taxon>
        <taxon>Aurantimonadaceae</taxon>
        <taxon>Martelella</taxon>
    </lineage>
</organism>
<accession>A0A506TWG6</accession>
<evidence type="ECO:0000313" key="6">
    <source>
        <dbReference type="EMBL" id="TPW26413.1"/>
    </source>
</evidence>
<dbReference type="Proteomes" id="UP000318801">
    <property type="component" value="Unassembled WGS sequence"/>
</dbReference>
<evidence type="ECO:0000256" key="2">
    <source>
        <dbReference type="ARBA" id="ARBA00011901"/>
    </source>
</evidence>
<evidence type="ECO:0000256" key="3">
    <source>
        <dbReference type="ARBA" id="ARBA00022801"/>
    </source>
</evidence>
<evidence type="ECO:0000256" key="1">
    <source>
        <dbReference type="ARBA" id="ARBA00001561"/>
    </source>
</evidence>
<dbReference type="CDD" id="cd06583">
    <property type="entry name" value="PGRP"/>
    <property type="match status" value="1"/>
</dbReference>
<evidence type="ECO:0000313" key="7">
    <source>
        <dbReference type="Proteomes" id="UP000318801"/>
    </source>
</evidence>
<dbReference type="InterPro" id="IPR051206">
    <property type="entry name" value="NAMLAA_amidase_2"/>
</dbReference>
<dbReference type="InterPro" id="IPR002502">
    <property type="entry name" value="Amidase_domain"/>
</dbReference>
<proteinExistence type="predicted"/>
<dbReference type="GO" id="GO:0009253">
    <property type="term" value="P:peptidoglycan catabolic process"/>
    <property type="evidence" value="ECO:0007669"/>
    <property type="project" value="InterPro"/>
</dbReference>
<dbReference type="GO" id="GO:0009254">
    <property type="term" value="P:peptidoglycan turnover"/>
    <property type="evidence" value="ECO:0007669"/>
    <property type="project" value="TreeGrafter"/>
</dbReference>
<reference evidence="6 7" key="1">
    <citation type="submission" date="2019-06" db="EMBL/GenBank/DDBJ databases">
        <authorList>
            <person name="Li M."/>
        </authorList>
    </citation>
    <scope>NUCLEOTIDE SEQUENCE [LARGE SCALE GENOMIC DNA]</scope>
    <source>
        <strain evidence="6 7">BGMRC2036</strain>
    </source>
</reference>
<dbReference type="PANTHER" id="PTHR30417">
    <property type="entry name" value="N-ACETYLMURAMOYL-L-ALANINE AMIDASE AMID"/>
    <property type="match status" value="1"/>
</dbReference>
<dbReference type="Gene3D" id="2.30.30.40">
    <property type="entry name" value="SH3 Domains"/>
    <property type="match status" value="1"/>
</dbReference>
<dbReference type="Gene3D" id="3.40.80.10">
    <property type="entry name" value="Peptidoglycan recognition protein-like"/>
    <property type="match status" value="1"/>
</dbReference>
<comment type="caution">
    <text evidence="6">The sequence shown here is derived from an EMBL/GenBank/DDBJ whole genome shotgun (WGS) entry which is preliminary data.</text>
</comment>
<dbReference type="PANTHER" id="PTHR30417:SF1">
    <property type="entry name" value="N-ACETYLMURAMOYL-L-ALANINE AMIDASE AMID"/>
    <property type="match status" value="1"/>
</dbReference>
<keyword evidence="7" id="KW-1185">Reference proteome</keyword>
<evidence type="ECO:0000256" key="4">
    <source>
        <dbReference type="ARBA" id="ARBA00023316"/>
    </source>
</evidence>
<feature type="domain" description="N-acetylmuramoyl-L-alanine amidase" evidence="5">
    <location>
        <begin position="22"/>
        <end position="196"/>
    </location>
</feature>
<sequence>MGIEIKAHMIHLNGQPVPYIATPNRSSGTMAPDVLVFHDTAGRLEKGNSVSWLTNKRAKASAHVVVERDGSIVQLAPLNVRCWHAGKSSFDGRPSVNNFGIGIEIVNPGKLTGNPDAKRARAWFDEYYSVADDALEYASTPAHGSGWWMNYSGAQIETLVGLACAIIEKYPGISSPHKMTTHWYISPGRKVDTNPLFPLDRIRSRSFGRASEQSSEGGVCVRALTDVNLRRWPSNHNNVIAIVPKGTPCEVLRSGIYADGFPEARWHLVETTLDDVLQQGWVHSDYTVEV</sequence>
<dbReference type="SUPFAM" id="SSF55846">
    <property type="entry name" value="N-acetylmuramoyl-L-alanine amidase-like"/>
    <property type="match status" value="1"/>
</dbReference>
<dbReference type="RefSeq" id="WP_141151239.1">
    <property type="nucleotide sequence ID" value="NZ_VHLG01000031.1"/>
</dbReference>
<dbReference type="GO" id="GO:0008745">
    <property type="term" value="F:N-acetylmuramoyl-L-alanine amidase activity"/>
    <property type="evidence" value="ECO:0007669"/>
    <property type="project" value="UniProtKB-EC"/>
</dbReference>
<dbReference type="AlphaFoldDB" id="A0A506TWG6"/>
<dbReference type="EC" id="3.5.1.28" evidence="2"/>